<evidence type="ECO:0000256" key="6">
    <source>
        <dbReference type="SAM" id="Phobius"/>
    </source>
</evidence>
<organism evidence="7 8">
    <name type="scientific">Heyndrickxia acidicola</name>
    <dbReference type="NCBI Taxonomy" id="209389"/>
    <lineage>
        <taxon>Bacteria</taxon>
        <taxon>Bacillati</taxon>
        <taxon>Bacillota</taxon>
        <taxon>Bacilli</taxon>
        <taxon>Bacillales</taxon>
        <taxon>Bacillaceae</taxon>
        <taxon>Heyndrickxia</taxon>
    </lineage>
</organism>
<dbReference type="InterPro" id="IPR038330">
    <property type="entry name" value="TspO/MBR-related_sf"/>
</dbReference>
<evidence type="ECO:0000256" key="1">
    <source>
        <dbReference type="ARBA" id="ARBA00004141"/>
    </source>
</evidence>
<feature type="transmembrane region" description="Helical" evidence="6">
    <location>
        <begin position="140"/>
        <end position="162"/>
    </location>
</feature>
<gene>
    <name evidence="7" type="ORF">P4T90_16485</name>
</gene>
<protein>
    <submittedName>
        <fullName evidence="7">Tryptophan-rich sensory protein</fullName>
    </submittedName>
</protein>
<dbReference type="Gene3D" id="1.20.1260.100">
    <property type="entry name" value="TspO/MBR protein"/>
    <property type="match status" value="1"/>
</dbReference>
<comment type="subcellular location">
    <subcellularLocation>
        <location evidence="1">Membrane</location>
        <topology evidence="1">Multi-pass membrane protein</topology>
    </subcellularLocation>
</comment>
<evidence type="ECO:0000256" key="2">
    <source>
        <dbReference type="ARBA" id="ARBA00007524"/>
    </source>
</evidence>
<keyword evidence="5 6" id="KW-0472">Membrane</keyword>
<comment type="similarity">
    <text evidence="2">Belongs to the TspO/BZRP family.</text>
</comment>
<feature type="transmembrane region" description="Helical" evidence="6">
    <location>
        <begin position="168"/>
        <end position="185"/>
    </location>
</feature>
<dbReference type="Proteomes" id="UP001341444">
    <property type="component" value="Unassembled WGS sequence"/>
</dbReference>
<keyword evidence="4 6" id="KW-1133">Transmembrane helix</keyword>
<feature type="transmembrane region" description="Helical" evidence="6">
    <location>
        <begin position="192"/>
        <end position="208"/>
    </location>
</feature>
<proteinExistence type="inferred from homology"/>
<dbReference type="RefSeq" id="WP_066268243.1">
    <property type="nucleotide sequence ID" value="NZ_JARMAB010000025.1"/>
</dbReference>
<evidence type="ECO:0000256" key="5">
    <source>
        <dbReference type="ARBA" id="ARBA00023136"/>
    </source>
</evidence>
<keyword evidence="3 6" id="KW-0812">Transmembrane</keyword>
<feature type="transmembrane region" description="Helical" evidence="6">
    <location>
        <begin position="101"/>
        <end position="120"/>
    </location>
</feature>
<comment type="caution">
    <text evidence="7">The sequence shown here is derived from an EMBL/GenBank/DDBJ whole genome shotgun (WGS) entry which is preliminary data.</text>
</comment>
<evidence type="ECO:0000256" key="3">
    <source>
        <dbReference type="ARBA" id="ARBA00022692"/>
    </source>
</evidence>
<sequence length="237" mass="27274">MLFFFNLLAYLLVIVVNGLAIYLPLNGQTTQEISNRIPVLFTPAGYVFSIWGVIYLLLAVWVFRMLLKKYRKSEIYRKTSPLFILSCILNCAWIFLWQYNYFVICVLVIIGLLVTLAAIYRRINRIGDTFWGRVPYSVYLGWVSVATIANLSYTLAYLRLLILGTPDVIWTLLMLLVGAVIAIQFRYRNQDWVYPLVFVWAYIGIFVKDLHSSAIVAYTAMVLAVIIFLAAVIGRKK</sequence>
<reference evidence="7 8" key="1">
    <citation type="submission" date="2023-03" db="EMBL/GenBank/DDBJ databases">
        <title>Bacillus Genome Sequencing.</title>
        <authorList>
            <person name="Dunlap C."/>
        </authorList>
    </citation>
    <scope>NUCLEOTIDE SEQUENCE [LARGE SCALE GENOMIC DNA]</scope>
    <source>
        <strain evidence="7 8">B-23453</strain>
    </source>
</reference>
<feature type="transmembrane region" description="Helical" evidence="6">
    <location>
        <begin position="45"/>
        <end position="67"/>
    </location>
</feature>
<dbReference type="PANTHER" id="PTHR33802:SF1">
    <property type="entry name" value="XK-RELATED PROTEIN"/>
    <property type="match status" value="1"/>
</dbReference>
<dbReference type="Pfam" id="PF03073">
    <property type="entry name" value="TspO_MBR"/>
    <property type="match status" value="1"/>
</dbReference>
<evidence type="ECO:0000313" key="8">
    <source>
        <dbReference type="Proteomes" id="UP001341444"/>
    </source>
</evidence>
<name>A0ABU6MNN3_9BACI</name>
<dbReference type="InterPro" id="IPR004307">
    <property type="entry name" value="TspO_MBR"/>
</dbReference>
<feature type="transmembrane region" description="Helical" evidence="6">
    <location>
        <begin position="7"/>
        <end position="25"/>
    </location>
</feature>
<feature type="transmembrane region" description="Helical" evidence="6">
    <location>
        <begin position="214"/>
        <end position="234"/>
    </location>
</feature>
<dbReference type="EMBL" id="JARMAB010000025">
    <property type="protein sequence ID" value="MED1204645.1"/>
    <property type="molecule type" value="Genomic_DNA"/>
</dbReference>
<keyword evidence="8" id="KW-1185">Reference proteome</keyword>
<accession>A0ABU6MNN3</accession>
<feature type="transmembrane region" description="Helical" evidence="6">
    <location>
        <begin position="79"/>
        <end position="95"/>
    </location>
</feature>
<evidence type="ECO:0000256" key="4">
    <source>
        <dbReference type="ARBA" id="ARBA00022989"/>
    </source>
</evidence>
<dbReference type="PANTHER" id="PTHR33802">
    <property type="entry name" value="SI:CH211-161H7.5-RELATED"/>
    <property type="match status" value="1"/>
</dbReference>
<evidence type="ECO:0000313" key="7">
    <source>
        <dbReference type="EMBL" id="MED1204645.1"/>
    </source>
</evidence>